<keyword evidence="3" id="KW-1185">Reference proteome</keyword>
<accession>A0A225E0D7</accession>
<dbReference type="EMBL" id="NIDE01000001">
    <property type="protein sequence ID" value="OWK47032.1"/>
    <property type="molecule type" value="Genomic_DNA"/>
</dbReference>
<dbReference type="SMART" id="SM00471">
    <property type="entry name" value="HDc"/>
    <property type="match status" value="1"/>
</dbReference>
<protein>
    <submittedName>
        <fullName evidence="2">GAF domain/HD domain protein</fullName>
    </submittedName>
</protein>
<comment type="caution">
    <text evidence="2">The sequence shown here is derived from an EMBL/GenBank/DDBJ whole genome shotgun (WGS) entry which is preliminary data.</text>
</comment>
<dbReference type="SUPFAM" id="SSF109604">
    <property type="entry name" value="HD-domain/PDEase-like"/>
    <property type="match status" value="1"/>
</dbReference>
<dbReference type="AlphaFoldDB" id="A0A225E0D7"/>
<dbReference type="Pfam" id="PF13487">
    <property type="entry name" value="HD_5"/>
    <property type="match status" value="1"/>
</dbReference>
<gene>
    <name evidence="2" type="ORF">FRUB_00731</name>
</gene>
<dbReference type="InterPro" id="IPR003607">
    <property type="entry name" value="HD/PDEase_dom"/>
</dbReference>
<name>A0A225E0D7_9BACT</name>
<dbReference type="OrthoDB" id="9759601at2"/>
<sequence>MSDARTLLSRITSFRQRLEQMPHLIPVGVPVEEPDEARTKTAVALAENPDWLSQSIRSLAGATVTEGPLPPQLTVRARRLLEDARGLIAVQRQINEDPLVAGLGTVGTADQGDPIVQFHRDTVAFTDAALRMVQAFPGAAEVQLKMCGGVEVMLRTVRDRLTVAQGAVAARRKLVDRIDGLARRLTHLASGRAVDLSWFKELAESVLDDARQAGPVRFLSVDPRSTVSYPGGPAVPTPARYVAAHALTVAQIVARIVPQDYEWASRPVVPVLAALLMDVGMLRVPVDILAKPETLTADERGVVEAHAAAGGDLIRNLFPDAGPIADAIAAHHERPDGTGYPNALTAEEIPTLARLLSVCDAYAAMASDRPHRPTRDPRTALTDALMAAEQGRLDRDFSEYLLQLSFHPIGTVVELTDGRVGVVVANHTSRVNLRATARPVVAVLTDSAQNVLPRPEFVDLAAAEVGGVSRVLNGAERSALLARHYPELCA</sequence>
<dbReference type="PANTHER" id="PTHR43155">
    <property type="entry name" value="CYCLIC DI-GMP PHOSPHODIESTERASE PA4108-RELATED"/>
    <property type="match status" value="1"/>
</dbReference>
<organism evidence="2 3">
    <name type="scientific">Fimbriiglobus ruber</name>
    <dbReference type="NCBI Taxonomy" id="1908690"/>
    <lineage>
        <taxon>Bacteria</taxon>
        <taxon>Pseudomonadati</taxon>
        <taxon>Planctomycetota</taxon>
        <taxon>Planctomycetia</taxon>
        <taxon>Gemmatales</taxon>
        <taxon>Gemmataceae</taxon>
        <taxon>Fimbriiglobus</taxon>
    </lineage>
</organism>
<evidence type="ECO:0000313" key="2">
    <source>
        <dbReference type="EMBL" id="OWK47032.1"/>
    </source>
</evidence>
<dbReference type="InterPro" id="IPR037522">
    <property type="entry name" value="HD_GYP_dom"/>
</dbReference>
<dbReference type="CDD" id="cd00077">
    <property type="entry name" value="HDc"/>
    <property type="match status" value="1"/>
</dbReference>
<proteinExistence type="predicted"/>
<feature type="domain" description="HD-GYP" evidence="1">
    <location>
        <begin position="220"/>
        <end position="417"/>
    </location>
</feature>
<dbReference type="Gene3D" id="1.10.3210.10">
    <property type="entry name" value="Hypothetical protein af1432"/>
    <property type="match status" value="1"/>
</dbReference>
<dbReference type="PANTHER" id="PTHR43155:SF2">
    <property type="entry name" value="CYCLIC DI-GMP PHOSPHODIESTERASE PA4108"/>
    <property type="match status" value="1"/>
</dbReference>
<evidence type="ECO:0000313" key="3">
    <source>
        <dbReference type="Proteomes" id="UP000214646"/>
    </source>
</evidence>
<dbReference type="PROSITE" id="PS51832">
    <property type="entry name" value="HD_GYP"/>
    <property type="match status" value="1"/>
</dbReference>
<dbReference type="RefSeq" id="WP_161967180.1">
    <property type="nucleotide sequence ID" value="NZ_NIDE01000001.1"/>
</dbReference>
<reference evidence="3" key="1">
    <citation type="submission" date="2017-06" db="EMBL/GenBank/DDBJ databases">
        <title>Genome analysis of Fimbriiglobus ruber SP5, the first member of the order Planctomycetales with confirmed chitinolytic capability.</title>
        <authorList>
            <person name="Ravin N.V."/>
            <person name="Rakitin A.L."/>
            <person name="Ivanova A.A."/>
            <person name="Beletsky A.V."/>
            <person name="Kulichevskaya I.S."/>
            <person name="Mardanov A.V."/>
            <person name="Dedysh S.N."/>
        </authorList>
    </citation>
    <scope>NUCLEOTIDE SEQUENCE [LARGE SCALE GENOMIC DNA]</scope>
    <source>
        <strain evidence="3">SP5</strain>
    </source>
</reference>
<dbReference type="Proteomes" id="UP000214646">
    <property type="component" value="Unassembled WGS sequence"/>
</dbReference>
<evidence type="ECO:0000259" key="1">
    <source>
        <dbReference type="PROSITE" id="PS51832"/>
    </source>
</evidence>